<dbReference type="PANTHER" id="PTHR23416:SF23">
    <property type="entry name" value="ACETYLTRANSFERASE C18B11.09C-RELATED"/>
    <property type="match status" value="1"/>
</dbReference>
<dbReference type="RefSeq" id="WP_135388262.1">
    <property type="nucleotide sequence ID" value="NZ_PGGK01000001.1"/>
</dbReference>
<dbReference type="PROSITE" id="PS00101">
    <property type="entry name" value="HEXAPEP_TRANSFERASES"/>
    <property type="match status" value="1"/>
</dbReference>
<dbReference type="SUPFAM" id="SSF51161">
    <property type="entry name" value="Trimeric LpxA-like enzymes"/>
    <property type="match status" value="1"/>
</dbReference>
<sequence>MNILSILRKIQLKLYSSLARYPISYKWPTFWWRKCGYVIGDNSVISPYCLLWATHHSDSSLLTIEDDVHIGPNTILILRTHPKDDITKYGKLVSTISGTIHIQKGSWIGASAIIMPNVVIGEGAVVGAGAVVTKDIDPYTVVAGVPAKKISSVK</sequence>
<keyword evidence="4" id="KW-1185">Reference proteome</keyword>
<dbReference type="AlphaFoldDB" id="A0A4E0PZ19"/>
<dbReference type="Gene3D" id="2.160.10.10">
    <property type="entry name" value="Hexapeptide repeat proteins"/>
    <property type="match status" value="1"/>
</dbReference>
<comment type="caution">
    <text evidence="3">The sequence shown here is derived from an EMBL/GenBank/DDBJ whole genome shotgun (WGS) entry which is preliminary data.</text>
</comment>
<reference evidence="3 4" key="1">
    <citation type="submission" date="2017-11" db="EMBL/GenBank/DDBJ databases">
        <title>Isolation and Characterization of Methanogenic Archaea from Saline Meromictic Lake at Siberia.</title>
        <authorList>
            <person name="Shen Y."/>
            <person name="Huang H.-H."/>
            <person name="Lai M.-C."/>
            <person name="Chen S.-C."/>
        </authorList>
    </citation>
    <scope>NUCLEOTIDE SEQUENCE [LARGE SCALE GENOMIC DNA]</scope>
    <source>
        <strain evidence="3 4">SY-01</strain>
    </source>
</reference>
<accession>A0A4E0PZ19</accession>
<gene>
    <name evidence="3" type="ORF">CUN85_01445</name>
</gene>
<protein>
    <submittedName>
        <fullName evidence="3">Galactoside O-acetyltransferase</fullName>
    </submittedName>
</protein>
<name>A0A4E0PZ19_9EURY</name>
<comment type="similarity">
    <text evidence="1">Belongs to the transferase hexapeptide repeat family.</text>
</comment>
<evidence type="ECO:0000313" key="4">
    <source>
        <dbReference type="Proteomes" id="UP000297295"/>
    </source>
</evidence>
<evidence type="ECO:0000313" key="3">
    <source>
        <dbReference type="EMBL" id="TGC11558.1"/>
    </source>
</evidence>
<dbReference type="Proteomes" id="UP000297295">
    <property type="component" value="Unassembled WGS sequence"/>
</dbReference>
<dbReference type="InterPro" id="IPR018357">
    <property type="entry name" value="Hexapep_transf_CS"/>
</dbReference>
<evidence type="ECO:0000256" key="1">
    <source>
        <dbReference type="ARBA" id="ARBA00007274"/>
    </source>
</evidence>
<dbReference type="EMBL" id="PGGK01000001">
    <property type="protein sequence ID" value="TGC11558.1"/>
    <property type="molecule type" value="Genomic_DNA"/>
</dbReference>
<evidence type="ECO:0000256" key="2">
    <source>
        <dbReference type="ARBA" id="ARBA00022679"/>
    </source>
</evidence>
<dbReference type="InterPro" id="IPR011004">
    <property type="entry name" value="Trimer_LpxA-like_sf"/>
</dbReference>
<organism evidence="3 4">
    <name type="scientific">Methanolobus halotolerans</name>
    <dbReference type="NCBI Taxonomy" id="2052935"/>
    <lineage>
        <taxon>Archaea</taxon>
        <taxon>Methanobacteriati</taxon>
        <taxon>Methanobacteriota</taxon>
        <taxon>Stenosarchaea group</taxon>
        <taxon>Methanomicrobia</taxon>
        <taxon>Methanosarcinales</taxon>
        <taxon>Methanosarcinaceae</taxon>
        <taxon>Methanolobus</taxon>
    </lineage>
</organism>
<proteinExistence type="inferred from homology"/>
<dbReference type="OrthoDB" id="1475at2157"/>
<dbReference type="PANTHER" id="PTHR23416">
    <property type="entry name" value="SIALIC ACID SYNTHASE-RELATED"/>
    <property type="match status" value="1"/>
</dbReference>
<dbReference type="Pfam" id="PF00132">
    <property type="entry name" value="Hexapep"/>
    <property type="match status" value="1"/>
</dbReference>
<dbReference type="GO" id="GO:0008374">
    <property type="term" value="F:O-acyltransferase activity"/>
    <property type="evidence" value="ECO:0007669"/>
    <property type="project" value="TreeGrafter"/>
</dbReference>
<keyword evidence="2 3" id="KW-0808">Transferase</keyword>
<dbReference type="InterPro" id="IPR051159">
    <property type="entry name" value="Hexapeptide_acetyltransf"/>
</dbReference>
<dbReference type="InterPro" id="IPR001451">
    <property type="entry name" value="Hexapep"/>
</dbReference>
<dbReference type="CDD" id="cd04647">
    <property type="entry name" value="LbH_MAT_like"/>
    <property type="match status" value="1"/>
</dbReference>